<evidence type="ECO:0000313" key="4">
    <source>
        <dbReference type="Proteomes" id="UP000245647"/>
    </source>
</evidence>
<dbReference type="CDD" id="cd03789">
    <property type="entry name" value="GT9_LPS_heptosyltransferase"/>
    <property type="match status" value="1"/>
</dbReference>
<protein>
    <recommendedName>
        <fullName evidence="5">Glycosyltransferase family 9 protein</fullName>
    </recommendedName>
</protein>
<dbReference type="PANTHER" id="PTHR30160">
    <property type="entry name" value="TETRAACYLDISACCHARIDE 4'-KINASE-RELATED"/>
    <property type="match status" value="1"/>
</dbReference>
<evidence type="ECO:0000313" key="3">
    <source>
        <dbReference type="EMBL" id="PWG81056.1"/>
    </source>
</evidence>
<keyword evidence="4" id="KW-1185">Reference proteome</keyword>
<dbReference type="Proteomes" id="UP000245647">
    <property type="component" value="Unassembled WGS sequence"/>
</dbReference>
<dbReference type="GO" id="GO:0005829">
    <property type="term" value="C:cytosol"/>
    <property type="evidence" value="ECO:0007669"/>
    <property type="project" value="TreeGrafter"/>
</dbReference>
<dbReference type="EMBL" id="QEAS01000006">
    <property type="protein sequence ID" value="PWG81056.1"/>
    <property type="molecule type" value="Genomic_DNA"/>
</dbReference>
<dbReference type="OrthoDB" id="9797795at2"/>
<keyword evidence="1" id="KW-0328">Glycosyltransferase</keyword>
<evidence type="ECO:0008006" key="5">
    <source>
        <dbReference type="Google" id="ProtNLM"/>
    </source>
</evidence>
<comment type="caution">
    <text evidence="3">The sequence shown here is derived from an EMBL/GenBank/DDBJ whole genome shotgun (WGS) entry which is preliminary data.</text>
</comment>
<dbReference type="PANTHER" id="PTHR30160:SF1">
    <property type="entry name" value="LIPOPOLYSACCHARIDE 1,2-N-ACETYLGLUCOSAMINETRANSFERASE-RELATED"/>
    <property type="match status" value="1"/>
</dbReference>
<proteinExistence type="predicted"/>
<evidence type="ECO:0000256" key="1">
    <source>
        <dbReference type="ARBA" id="ARBA00022676"/>
    </source>
</evidence>
<organism evidence="3 4">
    <name type="scientific">Pararcticibacter amylolyticus</name>
    <dbReference type="NCBI Taxonomy" id="2173175"/>
    <lineage>
        <taxon>Bacteria</taxon>
        <taxon>Pseudomonadati</taxon>
        <taxon>Bacteroidota</taxon>
        <taxon>Sphingobacteriia</taxon>
        <taxon>Sphingobacteriales</taxon>
        <taxon>Sphingobacteriaceae</taxon>
        <taxon>Pararcticibacter</taxon>
    </lineage>
</organism>
<dbReference type="SUPFAM" id="SSF53756">
    <property type="entry name" value="UDP-Glycosyltransferase/glycogen phosphorylase"/>
    <property type="match status" value="1"/>
</dbReference>
<dbReference type="InterPro" id="IPR051199">
    <property type="entry name" value="LPS_LOS_Heptosyltrfase"/>
</dbReference>
<keyword evidence="2" id="KW-0808">Transferase</keyword>
<dbReference type="GO" id="GO:0009244">
    <property type="term" value="P:lipopolysaccharide core region biosynthetic process"/>
    <property type="evidence" value="ECO:0007669"/>
    <property type="project" value="TreeGrafter"/>
</dbReference>
<accession>A0A2U2PI18</accession>
<name>A0A2U2PI18_9SPHI</name>
<dbReference type="Gene3D" id="3.40.50.2000">
    <property type="entry name" value="Glycogen Phosphorylase B"/>
    <property type="match status" value="2"/>
</dbReference>
<dbReference type="AlphaFoldDB" id="A0A2U2PI18"/>
<evidence type="ECO:0000256" key="2">
    <source>
        <dbReference type="ARBA" id="ARBA00022679"/>
    </source>
</evidence>
<sequence>MYIKNKKKFKLVKFILLKVSWLFQFISRFRKAEKRILLVKIDAIGDYVLFRNFLEVLKTSEKYRTYEIELLGNKGWRDLAIEYDGQTVSKFHFINEDPLYEKPREVFKLGWMLFKRRYEVVLQSTYSRSLMGNGLAALAAGRESVAYDSDNEHDAIYKPQTDKLYTRLIDLPKEITHEFERNRYFFHQIIETRELLIKGPELTVERHQSGNILIFAGSSYYKRNWEKEKFLEIIKRLLEETTSDIVLAGGPGEVPVASYLIGSLPPSIRLKDHTGSTSLPQLVQLIADSRLVISNETSAVHIAAACKTPVICITGGGHFNRFAPYPENITSKPSCAFSPMPCYYCNWQCKYYNDFNEPFPCLSRISVDRVWEEVKILIKSNP</sequence>
<dbReference type="RefSeq" id="WP_109415440.1">
    <property type="nucleotide sequence ID" value="NZ_QEAS01000006.1"/>
</dbReference>
<dbReference type="Pfam" id="PF01075">
    <property type="entry name" value="Glyco_transf_9"/>
    <property type="match status" value="1"/>
</dbReference>
<gene>
    <name evidence="3" type="ORF">DDR33_09015</name>
</gene>
<dbReference type="InterPro" id="IPR002201">
    <property type="entry name" value="Glyco_trans_9"/>
</dbReference>
<dbReference type="GO" id="GO:0008713">
    <property type="term" value="F:ADP-heptose-lipopolysaccharide heptosyltransferase activity"/>
    <property type="evidence" value="ECO:0007669"/>
    <property type="project" value="TreeGrafter"/>
</dbReference>
<reference evidence="3 4" key="1">
    <citation type="submission" date="2018-04" db="EMBL/GenBank/DDBJ databases">
        <title>Pedobacter chongqingensis sp. nov., isolated from a rottenly hemp rope.</title>
        <authorList>
            <person name="Cai Y."/>
        </authorList>
    </citation>
    <scope>NUCLEOTIDE SEQUENCE [LARGE SCALE GENOMIC DNA]</scope>
    <source>
        <strain evidence="3 4">FJ4-8</strain>
    </source>
</reference>